<proteinExistence type="predicted"/>
<dbReference type="CDD" id="cd00322">
    <property type="entry name" value="FNR_like"/>
    <property type="match status" value="1"/>
</dbReference>
<evidence type="ECO:0000313" key="2">
    <source>
        <dbReference type="EMBL" id="MFC6836459.1"/>
    </source>
</evidence>
<dbReference type="EMBL" id="JBHSXM010000001">
    <property type="protein sequence ID" value="MFC6836459.1"/>
    <property type="molecule type" value="Genomic_DNA"/>
</dbReference>
<dbReference type="SUPFAM" id="SSF52343">
    <property type="entry name" value="Ferredoxin reductase-like, C-terminal NADP-linked domain"/>
    <property type="match status" value="1"/>
</dbReference>
<dbReference type="InterPro" id="IPR039261">
    <property type="entry name" value="FNR_nucleotide-bd"/>
</dbReference>
<reference evidence="2 3" key="1">
    <citation type="journal article" date="2019" name="Int. J. Syst. Evol. Microbiol.">
        <title>The Global Catalogue of Microorganisms (GCM) 10K type strain sequencing project: providing services to taxonomists for standard genome sequencing and annotation.</title>
        <authorList>
            <consortium name="The Broad Institute Genomics Platform"/>
            <consortium name="The Broad Institute Genome Sequencing Center for Infectious Disease"/>
            <person name="Wu L."/>
            <person name="Ma J."/>
        </authorList>
    </citation>
    <scope>NUCLEOTIDE SEQUENCE [LARGE SCALE GENOMIC DNA]</scope>
    <source>
        <strain evidence="2 3">PSRA2</strain>
    </source>
</reference>
<feature type="domain" description="FAD-binding FR-type" evidence="1">
    <location>
        <begin position="1"/>
        <end position="100"/>
    </location>
</feature>
<organism evidence="2 3">
    <name type="scientific">Halomarina ordinaria</name>
    <dbReference type="NCBI Taxonomy" id="3033939"/>
    <lineage>
        <taxon>Archaea</taxon>
        <taxon>Methanobacteriati</taxon>
        <taxon>Methanobacteriota</taxon>
        <taxon>Stenosarchaea group</taxon>
        <taxon>Halobacteria</taxon>
        <taxon>Halobacteriales</taxon>
        <taxon>Natronomonadaceae</taxon>
        <taxon>Halomarina</taxon>
    </lineage>
</organism>
<dbReference type="Gene3D" id="3.40.50.80">
    <property type="entry name" value="Nucleotide-binding domain of ferredoxin-NADP reductase (FNR) module"/>
    <property type="match status" value="1"/>
</dbReference>
<name>A0ABD5U7X9_9EURY</name>
<dbReference type="InterPro" id="IPR017927">
    <property type="entry name" value="FAD-bd_FR_type"/>
</dbReference>
<dbReference type="PANTHER" id="PTHR47354">
    <property type="entry name" value="NADH OXIDOREDUCTASE HCR"/>
    <property type="match status" value="1"/>
</dbReference>
<dbReference type="InterPro" id="IPR008333">
    <property type="entry name" value="Cbr1-like_FAD-bd_dom"/>
</dbReference>
<keyword evidence="3" id="KW-1185">Reference proteome</keyword>
<evidence type="ECO:0000259" key="1">
    <source>
        <dbReference type="PROSITE" id="PS51384"/>
    </source>
</evidence>
<dbReference type="SUPFAM" id="SSF63380">
    <property type="entry name" value="Riboflavin synthase domain-like"/>
    <property type="match status" value="1"/>
</dbReference>
<dbReference type="AlphaFoldDB" id="A0ABD5U7X9"/>
<dbReference type="InterPro" id="IPR050415">
    <property type="entry name" value="MRET"/>
</dbReference>
<accession>A0ABD5U7X9</accession>
<gene>
    <name evidence="2" type="ORF">ACFQHK_08045</name>
</gene>
<dbReference type="Pfam" id="PF00970">
    <property type="entry name" value="FAD_binding_6"/>
    <property type="match status" value="1"/>
</dbReference>
<evidence type="ECO:0000313" key="3">
    <source>
        <dbReference type="Proteomes" id="UP001596406"/>
    </source>
</evidence>
<dbReference type="Gene3D" id="2.40.30.10">
    <property type="entry name" value="Translation factors"/>
    <property type="match status" value="1"/>
</dbReference>
<dbReference type="PANTHER" id="PTHR47354:SF5">
    <property type="entry name" value="PROTEIN RFBI"/>
    <property type="match status" value="1"/>
</dbReference>
<dbReference type="InterPro" id="IPR017938">
    <property type="entry name" value="Riboflavin_synthase-like_b-brl"/>
</dbReference>
<dbReference type="PROSITE" id="PS51384">
    <property type="entry name" value="FAD_FR"/>
    <property type="match status" value="1"/>
</dbReference>
<protein>
    <submittedName>
        <fullName evidence="2">FAD-dependent oxidoreductase</fullName>
    </submittedName>
</protein>
<dbReference type="Proteomes" id="UP001596406">
    <property type="component" value="Unassembled WGS sequence"/>
</dbReference>
<comment type="caution">
    <text evidence="2">The sequence shown here is derived from an EMBL/GenBank/DDBJ whole genome shotgun (WGS) entry which is preliminary data.</text>
</comment>
<dbReference type="RefSeq" id="WP_304448142.1">
    <property type="nucleotide sequence ID" value="NZ_JARRAH010000001.1"/>
</dbReference>
<sequence length="216" mass="22651">MDQTDVTVAAVREVGTNALAIDFETPTGFDAQPGQFVRLSALVGEEEVSRFYTVSSPEVGETFEVTLTVDPEGEFGTYLASLAPGDAVSLAGPFGDAHYEGEERTFVLAGGPGVGPAVAIAERTLDDGGDATVVYRDDDPIHGERLAALAERGVPVAILEGEESLDASLEEADDDGQVFVYGFAPFIDDARDALDRAGYDVEAAKLESFGPEPGAE</sequence>